<name>A0A3L8P4N4_9ACTN</name>
<dbReference type="GO" id="GO:0016491">
    <property type="term" value="F:oxidoreductase activity"/>
    <property type="evidence" value="ECO:0007669"/>
    <property type="project" value="InterPro"/>
</dbReference>
<reference evidence="2 3" key="1">
    <citation type="submission" date="2018-10" db="EMBL/GenBank/DDBJ databases">
        <title>Marmoricola sp. 4Q3S-7 whole genome shotgun sequence.</title>
        <authorList>
            <person name="Li F."/>
        </authorList>
    </citation>
    <scope>NUCLEOTIDE SEQUENCE [LARGE SCALE GENOMIC DNA]</scope>
    <source>
        <strain evidence="2 3">4Q3S-7</strain>
    </source>
</reference>
<gene>
    <name evidence="2" type="ORF">D9V37_04990</name>
</gene>
<accession>A0A3L8P4N4</accession>
<feature type="domain" description="EthD" evidence="1">
    <location>
        <begin position="17"/>
        <end position="85"/>
    </location>
</feature>
<dbReference type="SUPFAM" id="SSF54909">
    <property type="entry name" value="Dimeric alpha+beta barrel"/>
    <property type="match status" value="1"/>
</dbReference>
<comment type="caution">
    <text evidence="2">The sequence shown here is derived from an EMBL/GenBank/DDBJ whole genome shotgun (WGS) entry which is preliminary data.</text>
</comment>
<protein>
    <submittedName>
        <fullName evidence="2">EthD family reductase</fullName>
    </submittedName>
</protein>
<dbReference type="Gene3D" id="3.30.70.100">
    <property type="match status" value="1"/>
</dbReference>
<dbReference type="AlphaFoldDB" id="A0A3L8P4N4"/>
<organism evidence="2 3">
    <name type="scientific">Nocardioides mangrovicus</name>
    <dbReference type="NCBI Taxonomy" id="2478913"/>
    <lineage>
        <taxon>Bacteria</taxon>
        <taxon>Bacillati</taxon>
        <taxon>Actinomycetota</taxon>
        <taxon>Actinomycetes</taxon>
        <taxon>Propionibacteriales</taxon>
        <taxon>Nocardioidaceae</taxon>
        <taxon>Nocardioides</taxon>
    </lineage>
</organism>
<sequence length="102" mass="11141">MTGMHRISVQYSGPADGFESRYTEGHVPLVLALPGLARFTTSRTRALGPGEVPDFVAELWFEDAETMKAAMRSPEMAATAADAEELPAEGFVMFTGEVHEHR</sequence>
<evidence type="ECO:0000313" key="3">
    <source>
        <dbReference type="Proteomes" id="UP000281708"/>
    </source>
</evidence>
<dbReference type="InterPro" id="IPR009799">
    <property type="entry name" value="EthD_dom"/>
</dbReference>
<evidence type="ECO:0000259" key="1">
    <source>
        <dbReference type="Pfam" id="PF07110"/>
    </source>
</evidence>
<dbReference type="InterPro" id="IPR011008">
    <property type="entry name" value="Dimeric_a/b-barrel"/>
</dbReference>
<dbReference type="Proteomes" id="UP000281708">
    <property type="component" value="Unassembled WGS sequence"/>
</dbReference>
<keyword evidence="3" id="KW-1185">Reference proteome</keyword>
<dbReference type="EMBL" id="RDBE01000002">
    <property type="protein sequence ID" value="RLV50406.1"/>
    <property type="molecule type" value="Genomic_DNA"/>
</dbReference>
<proteinExistence type="predicted"/>
<dbReference type="Pfam" id="PF07110">
    <property type="entry name" value="EthD"/>
    <property type="match status" value="1"/>
</dbReference>
<evidence type="ECO:0000313" key="2">
    <source>
        <dbReference type="EMBL" id="RLV50406.1"/>
    </source>
</evidence>
<dbReference type="NCBIfam" id="TIGR02118">
    <property type="entry name" value="EthD family reductase"/>
    <property type="match status" value="1"/>
</dbReference>